<dbReference type="OrthoDB" id="3151137at2759"/>
<evidence type="ECO:0000313" key="2">
    <source>
        <dbReference type="Proteomes" id="UP000054144"/>
    </source>
</evidence>
<dbReference type="EMBL" id="KN881999">
    <property type="protein sequence ID" value="KIY47216.1"/>
    <property type="molecule type" value="Genomic_DNA"/>
</dbReference>
<reference evidence="1 2" key="1">
    <citation type="journal article" date="2015" name="Fungal Genet. Biol.">
        <title>Evolution of novel wood decay mechanisms in Agaricales revealed by the genome sequences of Fistulina hepatica and Cylindrobasidium torrendii.</title>
        <authorList>
            <person name="Floudas D."/>
            <person name="Held B.W."/>
            <person name="Riley R."/>
            <person name="Nagy L.G."/>
            <person name="Koehler G."/>
            <person name="Ransdell A.S."/>
            <person name="Younus H."/>
            <person name="Chow J."/>
            <person name="Chiniquy J."/>
            <person name="Lipzen A."/>
            <person name="Tritt A."/>
            <person name="Sun H."/>
            <person name="Haridas S."/>
            <person name="LaButti K."/>
            <person name="Ohm R.A."/>
            <person name="Kues U."/>
            <person name="Blanchette R.A."/>
            <person name="Grigoriev I.V."/>
            <person name="Minto R.E."/>
            <person name="Hibbett D.S."/>
        </authorList>
    </citation>
    <scope>NUCLEOTIDE SEQUENCE [LARGE SCALE GENOMIC DNA]</scope>
    <source>
        <strain evidence="1 2">ATCC 64428</strain>
    </source>
</reference>
<evidence type="ECO:0000313" key="1">
    <source>
        <dbReference type="EMBL" id="KIY47216.1"/>
    </source>
</evidence>
<sequence length="230" mass="26212">MDTAAEIALLDSQPTALNVDITQVNNRQISAWLKTTGWHLYVGNHPAQPLLQWTDSPKPEDFNSLACAVRTYFIEAYHLIDETELVTKQILLSPDPQADGINNTPFTKHEQATTLPSSYIPYGIRLLTMLLRPSVEGFEMNLPQNVEDALSQLRDPSAELTSDSIHKLFFALWTTNWTTVRVDKITDPTVRFLALATLLPNGGWKEPKDVTYILARFFYLMRLTFLYEMH</sequence>
<dbReference type="AlphaFoldDB" id="A0A0D7AB94"/>
<keyword evidence="2" id="KW-1185">Reference proteome</keyword>
<organism evidence="1 2">
    <name type="scientific">Fistulina hepatica ATCC 64428</name>
    <dbReference type="NCBI Taxonomy" id="1128425"/>
    <lineage>
        <taxon>Eukaryota</taxon>
        <taxon>Fungi</taxon>
        <taxon>Dikarya</taxon>
        <taxon>Basidiomycota</taxon>
        <taxon>Agaricomycotina</taxon>
        <taxon>Agaricomycetes</taxon>
        <taxon>Agaricomycetidae</taxon>
        <taxon>Agaricales</taxon>
        <taxon>Fistulinaceae</taxon>
        <taxon>Fistulina</taxon>
    </lineage>
</organism>
<proteinExistence type="predicted"/>
<gene>
    <name evidence="1" type="ORF">FISHEDRAFT_74889</name>
</gene>
<dbReference type="Proteomes" id="UP000054144">
    <property type="component" value="Unassembled WGS sequence"/>
</dbReference>
<accession>A0A0D7AB94</accession>
<name>A0A0D7AB94_9AGAR</name>
<protein>
    <submittedName>
        <fullName evidence="1">Uncharacterized protein</fullName>
    </submittedName>
</protein>